<name>A0AAE0WI86_9PEZI</name>
<organism evidence="1 2">
    <name type="scientific">Recurvomyces mirabilis</name>
    <dbReference type="NCBI Taxonomy" id="574656"/>
    <lineage>
        <taxon>Eukaryota</taxon>
        <taxon>Fungi</taxon>
        <taxon>Dikarya</taxon>
        <taxon>Ascomycota</taxon>
        <taxon>Pezizomycotina</taxon>
        <taxon>Dothideomycetes</taxon>
        <taxon>Dothideomycetidae</taxon>
        <taxon>Mycosphaerellales</taxon>
        <taxon>Teratosphaeriaceae</taxon>
        <taxon>Recurvomyces</taxon>
    </lineage>
</organism>
<dbReference type="EMBL" id="JAUTXT010000075">
    <property type="protein sequence ID" value="KAK3669683.1"/>
    <property type="molecule type" value="Genomic_DNA"/>
</dbReference>
<comment type="caution">
    <text evidence="1">The sequence shown here is derived from an EMBL/GenBank/DDBJ whole genome shotgun (WGS) entry which is preliminary data.</text>
</comment>
<dbReference type="Gene3D" id="3.10.450.50">
    <property type="match status" value="1"/>
</dbReference>
<dbReference type="SUPFAM" id="SSF54427">
    <property type="entry name" value="NTF2-like"/>
    <property type="match status" value="1"/>
</dbReference>
<dbReference type="AlphaFoldDB" id="A0AAE0WI86"/>
<accession>A0AAE0WI86</accession>
<protein>
    <recommendedName>
        <fullName evidence="3">SnoaL-like domain-containing protein</fullName>
    </recommendedName>
</protein>
<dbReference type="PANTHER" id="PTHR39401">
    <property type="entry name" value="SNOAL-LIKE DOMAIN-CONTAINING PROTEIN"/>
    <property type="match status" value="1"/>
</dbReference>
<dbReference type="PANTHER" id="PTHR39401:SF1">
    <property type="entry name" value="SNOAL-LIKE DOMAIN-CONTAINING PROTEIN"/>
    <property type="match status" value="1"/>
</dbReference>
<evidence type="ECO:0000313" key="2">
    <source>
        <dbReference type="Proteomes" id="UP001274830"/>
    </source>
</evidence>
<keyword evidence="2" id="KW-1185">Reference proteome</keyword>
<dbReference type="Proteomes" id="UP001274830">
    <property type="component" value="Unassembled WGS sequence"/>
</dbReference>
<reference evidence="1" key="1">
    <citation type="submission" date="2023-07" db="EMBL/GenBank/DDBJ databases">
        <title>Black Yeasts Isolated from many extreme environments.</title>
        <authorList>
            <person name="Coleine C."/>
            <person name="Stajich J.E."/>
            <person name="Selbmann L."/>
        </authorList>
    </citation>
    <scope>NUCLEOTIDE SEQUENCE</scope>
    <source>
        <strain evidence="1">CCFEE 5485</strain>
    </source>
</reference>
<dbReference type="InterPro" id="IPR032710">
    <property type="entry name" value="NTF2-like_dom_sf"/>
</dbReference>
<evidence type="ECO:0000313" key="1">
    <source>
        <dbReference type="EMBL" id="KAK3669683.1"/>
    </source>
</evidence>
<sequence>MSHYRADVPAGELVKAEIRSYYEHFYAISDTPEAHQKYAELYTKNARLIMASNEANGRDEILNMRQGMWEKVAKRSHKPTKIYSFGGDSEEVMLYGTVDYELKDGRKTNVDWSARSHFTHEDGQLKMDFYQVYLDSAAMARAK</sequence>
<gene>
    <name evidence="1" type="ORF">LTR78_010435</name>
</gene>
<proteinExistence type="predicted"/>
<evidence type="ECO:0008006" key="3">
    <source>
        <dbReference type="Google" id="ProtNLM"/>
    </source>
</evidence>